<dbReference type="PRINTS" id="PR00332">
    <property type="entry name" value="HISTRIAD"/>
</dbReference>
<keyword evidence="6" id="KW-1185">Reference proteome</keyword>
<accession>A0A0R1MG24</accession>
<evidence type="ECO:0000313" key="6">
    <source>
        <dbReference type="Proteomes" id="UP000051448"/>
    </source>
</evidence>
<dbReference type="Proteomes" id="UP000051448">
    <property type="component" value="Unassembled WGS sequence"/>
</dbReference>
<evidence type="ECO:0000259" key="4">
    <source>
        <dbReference type="PROSITE" id="PS51084"/>
    </source>
</evidence>
<proteinExistence type="predicted"/>
<dbReference type="InterPro" id="IPR011146">
    <property type="entry name" value="HIT-like"/>
</dbReference>
<dbReference type="PANTHER" id="PTHR46648">
    <property type="entry name" value="HIT FAMILY PROTEIN 1"/>
    <property type="match status" value="1"/>
</dbReference>
<reference evidence="5 6" key="1">
    <citation type="journal article" date="2015" name="Genome Announc.">
        <title>Expanding the biotechnology potential of lactobacilli through comparative genomics of 213 strains and associated genera.</title>
        <authorList>
            <person name="Sun Z."/>
            <person name="Harris H.M."/>
            <person name="McCann A."/>
            <person name="Guo C."/>
            <person name="Argimon S."/>
            <person name="Zhang W."/>
            <person name="Yang X."/>
            <person name="Jeffery I.B."/>
            <person name="Cooney J.C."/>
            <person name="Kagawa T.F."/>
            <person name="Liu W."/>
            <person name="Song Y."/>
            <person name="Salvetti E."/>
            <person name="Wrobel A."/>
            <person name="Rasinkangas P."/>
            <person name="Parkhill J."/>
            <person name="Rea M.C."/>
            <person name="O'Sullivan O."/>
            <person name="Ritari J."/>
            <person name="Douillard F.P."/>
            <person name="Paul Ross R."/>
            <person name="Yang R."/>
            <person name="Briner A.E."/>
            <person name="Felis G.E."/>
            <person name="de Vos W.M."/>
            <person name="Barrangou R."/>
            <person name="Klaenhammer T.R."/>
            <person name="Caufield P.W."/>
            <person name="Cui Y."/>
            <person name="Zhang H."/>
            <person name="O'Toole P.W."/>
        </authorList>
    </citation>
    <scope>NUCLEOTIDE SEQUENCE [LARGE SCALE GENOMIC DNA]</scope>
    <source>
        <strain evidence="5 6">DSM 19519</strain>
    </source>
</reference>
<evidence type="ECO:0000256" key="2">
    <source>
        <dbReference type="PIRSR" id="PIRSR601310-3"/>
    </source>
</evidence>
<dbReference type="Pfam" id="PF01230">
    <property type="entry name" value="HIT"/>
    <property type="match status" value="1"/>
</dbReference>
<dbReference type="PROSITE" id="PS51084">
    <property type="entry name" value="HIT_2"/>
    <property type="match status" value="1"/>
</dbReference>
<dbReference type="AlphaFoldDB" id="A0A0R1MG24"/>
<dbReference type="STRING" id="1423759.FC92_GL000264"/>
<dbReference type="GeneID" id="98311446"/>
<dbReference type="CDD" id="cd01277">
    <property type="entry name" value="HINT_subgroup"/>
    <property type="match status" value="1"/>
</dbReference>
<evidence type="ECO:0000256" key="3">
    <source>
        <dbReference type="PROSITE-ProRule" id="PRU00464"/>
    </source>
</evidence>
<dbReference type="Gene3D" id="3.30.428.10">
    <property type="entry name" value="HIT-like"/>
    <property type="match status" value="1"/>
</dbReference>
<dbReference type="PROSITE" id="PS00892">
    <property type="entry name" value="HIT_1"/>
    <property type="match status" value="1"/>
</dbReference>
<evidence type="ECO:0000256" key="1">
    <source>
        <dbReference type="PIRSR" id="PIRSR601310-1"/>
    </source>
</evidence>
<comment type="caution">
    <text evidence="5">The sequence shown here is derived from an EMBL/GenBank/DDBJ whole genome shotgun (WGS) entry which is preliminary data.</text>
</comment>
<dbReference type="PANTHER" id="PTHR46648:SF1">
    <property type="entry name" value="ADENOSINE 5'-MONOPHOSPHORAMIDASE HNT1"/>
    <property type="match status" value="1"/>
</dbReference>
<dbReference type="EMBL" id="AZDX01000011">
    <property type="protein sequence ID" value="KRL07031.1"/>
    <property type="molecule type" value="Genomic_DNA"/>
</dbReference>
<feature type="short sequence motif" description="Histidine triad motif" evidence="2 3">
    <location>
        <begin position="98"/>
        <end position="102"/>
    </location>
</feature>
<feature type="domain" description="HIT" evidence="4">
    <location>
        <begin position="5"/>
        <end position="115"/>
    </location>
</feature>
<dbReference type="GO" id="GO:0003824">
    <property type="term" value="F:catalytic activity"/>
    <property type="evidence" value="ECO:0007669"/>
    <property type="project" value="InterPro"/>
</dbReference>
<dbReference type="SUPFAM" id="SSF54197">
    <property type="entry name" value="HIT-like"/>
    <property type="match status" value="1"/>
</dbReference>
<dbReference type="OrthoDB" id="9784774at2"/>
<dbReference type="RefSeq" id="WP_057869402.1">
    <property type="nucleotide sequence ID" value="NZ_AZDX01000011.1"/>
</dbReference>
<dbReference type="InterPro" id="IPR036265">
    <property type="entry name" value="HIT-like_sf"/>
</dbReference>
<dbReference type="GO" id="GO:0009117">
    <property type="term" value="P:nucleotide metabolic process"/>
    <property type="evidence" value="ECO:0007669"/>
    <property type="project" value="TreeGrafter"/>
</dbReference>
<dbReference type="PATRIC" id="fig|1423759.3.peg.274"/>
<dbReference type="InterPro" id="IPR019808">
    <property type="entry name" value="Histidine_triad_CS"/>
</dbReference>
<evidence type="ECO:0000313" key="5">
    <source>
        <dbReference type="EMBL" id="KRL07031.1"/>
    </source>
</evidence>
<feature type="active site" description="Tele-AMP-histidine intermediate" evidence="1">
    <location>
        <position position="100"/>
    </location>
</feature>
<organism evidence="5 6">
    <name type="scientific">Liquorilactobacillus hordei DSM 19519</name>
    <dbReference type="NCBI Taxonomy" id="1423759"/>
    <lineage>
        <taxon>Bacteria</taxon>
        <taxon>Bacillati</taxon>
        <taxon>Bacillota</taxon>
        <taxon>Bacilli</taxon>
        <taxon>Lactobacillales</taxon>
        <taxon>Lactobacillaceae</taxon>
        <taxon>Liquorilactobacillus</taxon>
    </lineage>
</organism>
<protein>
    <submittedName>
        <fullName evidence="5">Bis(5-nucleosyl)-tetraphosphatase (Asymmetrical)</fullName>
    </submittedName>
</protein>
<gene>
    <name evidence="5" type="ORF">FC92_GL000264</name>
</gene>
<sequence length="142" mass="16084">MNDCIFCKIIDGTIPSVSVYEDDDIKVFLDISQTTPGHTLMIPKKHVANIFDYDDSLARHVLPKIPVIARAIKKSNPQILGLNIVNNNGEIAYQSVFHSHFHFIPRFAASDDFAMTFKDNSSNYSSEELEEIASRIHKNMED</sequence>
<name>A0A0R1MG24_9LACO</name>
<dbReference type="InterPro" id="IPR039384">
    <property type="entry name" value="HINT"/>
</dbReference>
<dbReference type="InterPro" id="IPR001310">
    <property type="entry name" value="Histidine_triad_HIT"/>
</dbReference>
<dbReference type="FunFam" id="3.30.428.10:FF:000014">
    <property type="entry name" value="Putative histidine triad (HIT) protein"/>
    <property type="match status" value="1"/>
</dbReference>